<dbReference type="InterPro" id="IPR000182">
    <property type="entry name" value="GNAT_dom"/>
</dbReference>
<organism evidence="4 5">
    <name type="scientific">Rhizobium bangladeshense</name>
    <dbReference type="NCBI Taxonomy" id="1138189"/>
    <lineage>
        <taxon>Bacteria</taxon>
        <taxon>Pseudomonadati</taxon>
        <taxon>Pseudomonadota</taxon>
        <taxon>Alphaproteobacteria</taxon>
        <taxon>Hyphomicrobiales</taxon>
        <taxon>Rhizobiaceae</taxon>
        <taxon>Rhizobium/Agrobacterium group</taxon>
        <taxon>Rhizobium</taxon>
    </lineage>
</organism>
<keyword evidence="5" id="KW-1185">Reference proteome</keyword>
<protein>
    <submittedName>
        <fullName evidence="4">GNAT family N-acetyltransferase</fullName>
    </submittedName>
</protein>
<evidence type="ECO:0000256" key="2">
    <source>
        <dbReference type="ARBA" id="ARBA00023315"/>
    </source>
</evidence>
<keyword evidence="2" id="KW-0012">Acyltransferase</keyword>
<name>A0ABS7LHL0_9HYPH</name>
<dbReference type="Gene3D" id="3.40.630.30">
    <property type="match status" value="1"/>
</dbReference>
<feature type="domain" description="N-acetyltransferase" evidence="3">
    <location>
        <begin position="1"/>
        <end position="155"/>
    </location>
</feature>
<dbReference type="PROSITE" id="PS51186">
    <property type="entry name" value="GNAT"/>
    <property type="match status" value="1"/>
</dbReference>
<dbReference type="Proteomes" id="UP000720124">
    <property type="component" value="Unassembled WGS sequence"/>
</dbReference>
<reference evidence="4 5" key="1">
    <citation type="submission" date="2020-06" db="EMBL/GenBank/DDBJ databases">
        <title>Global-level population genomics: horizontal gene transfer, symbiosis and evolution in Rhizobia.</title>
        <authorList>
            <person name="Gai Y."/>
        </authorList>
    </citation>
    <scope>NUCLEOTIDE SEQUENCE [LARGE SCALE GENOMIC DNA]</scope>
    <source>
        <strain evidence="4 5">PLR6_1b</strain>
    </source>
</reference>
<dbReference type="EMBL" id="JABTXI010000004">
    <property type="protein sequence ID" value="MBY3590860.1"/>
    <property type="molecule type" value="Genomic_DNA"/>
</dbReference>
<evidence type="ECO:0000259" key="3">
    <source>
        <dbReference type="PROSITE" id="PS51186"/>
    </source>
</evidence>
<dbReference type="SUPFAM" id="SSF55729">
    <property type="entry name" value="Acyl-CoA N-acyltransferases (Nat)"/>
    <property type="match status" value="1"/>
</dbReference>
<evidence type="ECO:0000313" key="4">
    <source>
        <dbReference type="EMBL" id="MBY3590860.1"/>
    </source>
</evidence>
<sequence length="155" mass="17279">MITPADHEKVGAVGFASWAAGEAFEDCYRDPRVIAKVRHEFTVFPRETKGEIFAAEFDAEIVGWGAREGEPNYVSDLWVHPDHQGKGVGGARLLHLCELMTAEGLTTARIDTHAGNTRAIRLYKRCGFTIIWHGIEFSRSMGVPLEKVHMEKQLG</sequence>
<dbReference type="Pfam" id="PF00583">
    <property type="entry name" value="Acetyltransf_1"/>
    <property type="match status" value="1"/>
</dbReference>
<accession>A0ABS7LHL0</accession>
<evidence type="ECO:0000313" key="5">
    <source>
        <dbReference type="Proteomes" id="UP000720124"/>
    </source>
</evidence>
<dbReference type="InterPro" id="IPR016181">
    <property type="entry name" value="Acyl_CoA_acyltransferase"/>
</dbReference>
<dbReference type="CDD" id="cd04301">
    <property type="entry name" value="NAT_SF"/>
    <property type="match status" value="1"/>
</dbReference>
<dbReference type="InterPro" id="IPR050832">
    <property type="entry name" value="Bact_Acetyltransf"/>
</dbReference>
<evidence type="ECO:0000256" key="1">
    <source>
        <dbReference type="ARBA" id="ARBA00022679"/>
    </source>
</evidence>
<comment type="caution">
    <text evidence="4">The sequence shown here is derived from an EMBL/GenBank/DDBJ whole genome shotgun (WGS) entry which is preliminary data.</text>
</comment>
<proteinExistence type="predicted"/>
<keyword evidence="1" id="KW-0808">Transferase</keyword>
<gene>
    <name evidence="4" type="ORF">HJA87_13360</name>
</gene>
<dbReference type="PANTHER" id="PTHR43877">
    <property type="entry name" value="AMINOALKYLPHOSPHONATE N-ACETYLTRANSFERASE-RELATED-RELATED"/>
    <property type="match status" value="1"/>
</dbReference>